<feature type="domain" description="N-acetyltransferase" evidence="2">
    <location>
        <begin position="54"/>
        <end position="207"/>
    </location>
</feature>
<accession>A0A495Y1K2</accession>
<dbReference type="GO" id="GO:0016747">
    <property type="term" value="F:acyltransferase activity, transferring groups other than amino-acyl groups"/>
    <property type="evidence" value="ECO:0007669"/>
    <property type="project" value="InterPro"/>
</dbReference>
<dbReference type="Gene3D" id="3.40.50.720">
    <property type="entry name" value="NAD(P)-binding Rossmann-like Domain"/>
    <property type="match status" value="1"/>
</dbReference>
<dbReference type="SUPFAM" id="SSF52210">
    <property type="entry name" value="Succinyl-CoA synthetase domains"/>
    <property type="match status" value="2"/>
</dbReference>
<evidence type="ECO:0000313" key="3">
    <source>
        <dbReference type="EMBL" id="RKT77838.1"/>
    </source>
</evidence>
<dbReference type="PANTHER" id="PTHR42793">
    <property type="entry name" value="COA BINDING DOMAIN CONTAINING PROTEIN"/>
    <property type="match status" value="1"/>
</dbReference>
<dbReference type="PANTHER" id="PTHR42793:SF1">
    <property type="entry name" value="PEPTIDYL-LYSINE N-ACETYLTRANSFERASE PATZ"/>
    <property type="match status" value="1"/>
</dbReference>
<dbReference type="Pfam" id="PF00583">
    <property type="entry name" value="Acetyltransf_1"/>
    <property type="match status" value="1"/>
</dbReference>
<dbReference type="InterPro" id="IPR016181">
    <property type="entry name" value="Acyl_CoA_acyltransferase"/>
</dbReference>
<dbReference type="SUPFAM" id="SSF51735">
    <property type="entry name" value="NAD(P)-binding Rossmann-fold domains"/>
    <property type="match status" value="1"/>
</dbReference>
<dbReference type="CDD" id="cd04301">
    <property type="entry name" value="NAT_SF"/>
    <property type="match status" value="1"/>
</dbReference>
<evidence type="ECO:0000256" key="1">
    <source>
        <dbReference type="SAM" id="MobiDB-lite"/>
    </source>
</evidence>
<dbReference type="AlphaFoldDB" id="A0A495Y1K2"/>
<dbReference type="InterPro" id="IPR003781">
    <property type="entry name" value="CoA-bd"/>
</dbReference>
<feature type="region of interest" description="Disordered" evidence="1">
    <location>
        <begin position="1"/>
        <end position="23"/>
    </location>
</feature>
<dbReference type="GO" id="GO:0005524">
    <property type="term" value="F:ATP binding"/>
    <property type="evidence" value="ECO:0007669"/>
    <property type="project" value="InterPro"/>
</dbReference>
<dbReference type="SUPFAM" id="SSF55729">
    <property type="entry name" value="Acyl-CoA N-acyltransferases (Nat)"/>
    <property type="match status" value="1"/>
</dbReference>
<name>A0A495Y1K2_9MICO</name>
<dbReference type="SUPFAM" id="SSF56059">
    <property type="entry name" value="Glutathione synthetase ATP-binding domain-like"/>
    <property type="match status" value="1"/>
</dbReference>
<dbReference type="Proteomes" id="UP000278440">
    <property type="component" value="Unassembled WGS sequence"/>
</dbReference>
<dbReference type="Gene3D" id="3.40.50.261">
    <property type="entry name" value="Succinyl-CoA synthetase domains"/>
    <property type="match status" value="2"/>
</dbReference>
<dbReference type="InterPro" id="IPR032875">
    <property type="entry name" value="Succ_CoA_lig_flav_dom"/>
</dbReference>
<dbReference type="Pfam" id="PF13380">
    <property type="entry name" value="CoA_binding_2"/>
    <property type="match status" value="1"/>
</dbReference>
<protein>
    <submittedName>
        <fullName evidence="3">Acyl-CoA synthetase (NDP forming)</fullName>
    </submittedName>
</protein>
<dbReference type="Pfam" id="PF13549">
    <property type="entry name" value="ATP-grasp_5"/>
    <property type="match status" value="1"/>
</dbReference>
<dbReference type="EMBL" id="RBXT01000001">
    <property type="protein sequence ID" value="RKT77838.1"/>
    <property type="molecule type" value="Genomic_DNA"/>
</dbReference>
<dbReference type="Pfam" id="PF13607">
    <property type="entry name" value="Succ_CoA_lig"/>
    <property type="match status" value="1"/>
</dbReference>
<evidence type="ECO:0000259" key="2">
    <source>
        <dbReference type="PROSITE" id="PS51186"/>
    </source>
</evidence>
<comment type="caution">
    <text evidence="3">The sequence shown here is derived from an EMBL/GenBank/DDBJ whole genome shotgun (WGS) entry which is preliminary data.</text>
</comment>
<evidence type="ECO:0000313" key="4">
    <source>
        <dbReference type="Proteomes" id="UP000278440"/>
    </source>
</evidence>
<dbReference type="Gene3D" id="3.30.1490.20">
    <property type="entry name" value="ATP-grasp fold, A domain"/>
    <property type="match status" value="1"/>
</dbReference>
<sequence>MADGTTASGEAPSPRAVDPDLLDETQPMEVVSARESGGPVEWEADVVLKDGSVAHVRPIAPADADGIRAFHAHQSAESIYLRFFAPIRELSARDIHRFTHVDHHDRVALVATLNGDIIGIGRFDRIDRSSAEVAFNISDRFQGKGIGSVMLEHLAAIAQEVGITRFTAEVLPQNRKMITVFKEAGYEVSSRIEDGVIEVAFDILPTEQSKAVQLAREHRAEARSVSTILFPETVAVVGASRRDDSIGALVMRNILGAGFAGRLYAIHPEADQIQGVPAYPSVLDVPGQVDLAVVVVPPKQALAVVRECGQAGVRALLVLSSGFAEAGEEGVKLQDKLRRRARRAGMRVVGPNSFGLINNDPAVRLNATIAQVIPDAGRLGLFAQSGALGIAVLASAARRGLGISVFASAGNRVDVSGNDLMQYWIDDPETDTVGLYLESMGNPRKFSRIARHLATVKPVVVVSSGVSSFAAPPGHRTRTTNVPPQAFDALLRQAGVIRVENIHQLFDVAQLTLHQPVPRGDRVAIVGNSDALGALSAGACLSWGLRVTHGPVSLLPQAPAAEFAAALDAAFADPEVDSVVAAFIPPLVTSVSDVRSAMTTVVSKYEKPCVATFLGVRGVDGGLDYVQADGVSRSVPAYATPEDGIRALNAVTRYGQWRARDRGTTVSPVGIDRAAAETLIARVLNASPEGRSLDADETAELLAAYGMRLWPAVVVDDVEAAVEAADALTYPVILKSTSPIVRHQPGIAGLRSDLVDAESVRDAFASLTQRLGPLAADRFVVQRMAVPGVSCVLRATEDPLFGPVVSFSVAGPPTDLLGDVAHRVPPLTDVDVTDLIDGVKAAPLLTGHRGSAPVHRAALADLVARLSVLADDHPELASVELNPVNAWTGGVDLLGADVVVRPALVRKDPGRRKMG</sequence>
<dbReference type="InterPro" id="IPR016102">
    <property type="entry name" value="Succinyl-CoA_synth-like"/>
</dbReference>
<keyword evidence="4" id="KW-1185">Reference proteome</keyword>
<dbReference type="Gene3D" id="3.30.470.20">
    <property type="entry name" value="ATP-grasp fold, B domain"/>
    <property type="match status" value="1"/>
</dbReference>
<dbReference type="Gene3D" id="3.40.630.30">
    <property type="match status" value="1"/>
</dbReference>
<dbReference type="SMART" id="SM00881">
    <property type="entry name" value="CoA_binding"/>
    <property type="match status" value="1"/>
</dbReference>
<proteinExistence type="predicted"/>
<dbReference type="InterPro" id="IPR000182">
    <property type="entry name" value="GNAT_dom"/>
</dbReference>
<organism evidence="3 4">
    <name type="scientific">Terracoccus luteus</name>
    <dbReference type="NCBI Taxonomy" id="53356"/>
    <lineage>
        <taxon>Bacteria</taxon>
        <taxon>Bacillati</taxon>
        <taxon>Actinomycetota</taxon>
        <taxon>Actinomycetes</taxon>
        <taxon>Micrococcales</taxon>
        <taxon>Intrasporangiaceae</taxon>
        <taxon>Terracoccus</taxon>
    </lineage>
</organism>
<gene>
    <name evidence="3" type="ORF">DFJ68_1266</name>
</gene>
<dbReference type="InterPro" id="IPR036291">
    <property type="entry name" value="NAD(P)-bd_dom_sf"/>
</dbReference>
<reference evidence="3 4" key="1">
    <citation type="submission" date="2018-10" db="EMBL/GenBank/DDBJ databases">
        <title>Sequencing the genomes of 1000 actinobacteria strains.</title>
        <authorList>
            <person name="Klenk H.-P."/>
        </authorList>
    </citation>
    <scope>NUCLEOTIDE SEQUENCE [LARGE SCALE GENOMIC DNA]</scope>
    <source>
        <strain evidence="3 4">DSM 44267</strain>
    </source>
</reference>
<dbReference type="InterPro" id="IPR013815">
    <property type="entry name" value="ATP_grasp_subdomain_1"/>
</dbReference>
<dbReference type="PROSITE" id="PS51186">
    <property type="entry name" value="GNAT"/>
    <property type="match status" value="1"/>
</dbReference>